<protein>
    <recommendedName>
        <fullName evidence="6">RDD domain-containing protein</fullName>
    </recommendedName>
</protein>
<feature type="domain" description="RDD" evidence="6">
    <location>
        <begin position="33"/>
        <end position="128"/>
    </location>
</feature>
<comment type="caution">
    <text evidence="7">The sequence shown here is derived from an EMBL/GenBank/DDBJ whole genome shotgun (WGS) entry which is preliminary data.</text>
</comment>
<evidence type="ECO:0000256" key="3">
    <source>
        <dbReference type="ARBA" id="ARBA00022989"/>
    </source>
</evidence>
<comment type="subcellular location">
    <subcellularLocation>
        <location evidence="1">Membrane</location>
        <topology evidence="1">Multi-pass membrane protein</topology>
    </subcellularLocation>
</comment>
<keyword evidence="3 5" id="KW-1133">Transmembrane helix</keyword>
<dbReference type="InterPro" id="IPR010432">
    <property type="entry name" value="RDD"/>
</dbReference>
<evidence type="ECO:0000256" key="5">
    <source>
        <dbReference type="SAM" id="Phobius"/>
    </source>
</evidence>
<evidence type="ECO:0000313" key="7">
    <source>
        <dbReference type="EMBL" id="RZD17092.1"/>
    </source>
</evidence>
<dbReference type="EMBL" id="SGBC01000001">
    <property type="protein sequence ID" value="RZD17092.1"/>
    <property type="molecule type" value="Genomic_DNA"/>
</dbReference>
<evidence type="ECO:0000259" key="6">
    <source>
        <dbReference type="Pfam" id="PF06271"/>
    </source>
</evidence>
<evidence type="ECO:0000256" key="4">
    <source>
        <dbReference type="ARBA" id="ARBA00023136"/>
    </source>
</evidence>
<gene>
    <name evidence="7" type="ORF">EVJ46_02345</name>
</gene>
<keyword evidence="4 5" id="KW-0472">Membrane</keyword>
<keyword evidence="2 5" id="KW-0812">Transmembrane</keyword>
<accession>A0A519BIK1</accession>
<name>A0A519BIK1_ACIG2</name>
<evidence type="ECO:0000256" key="2">
    <source>
        <dbReference type="ARBA" id="ARBA00022692"/>
    </source>
</evidence>
<evidence type="ECO:0000256" key="1">
    <source>
        <dbReference type="ARBA" id="ARBA00004141"/>
    </source>
</evidence>
<dbReference type="Proteomes" id="UP000316562">
    <property type="component" value="Unassembled WGS sequence"/>
</dbReference>
<dbReference type="GO" id="GO:0016020">
    <property type="term" value="C:membrane"/>
    <property type="evidence" value="ECO:0007669"/>
    <property type="project" value="UniProtKB-SubCell"/>
</dbReference>
<organism evidence="7 8">
    <name type="scientific">Acididesulfobacter guangdongensis</name>
    <dbReference type="NCBI Taxonomy" id="2597225"/>
    <lineage>
        <taxon>Bacteria</taxon>
        <taxon>Deltaproteobacteria</taxon>
        <taxon>Candidatus Acidulodesulfobacterales</taxon>
        <taxon>Candidatus Acididesulfobacter</taxon>
    </lineage>
</organism>
<sequence length="148" mass="16547">MEPAANKLNRFIAKAIDLLIVGFFSKVFYPYGFMAGLLYLLIGDGFFDGQSLGKKLIGLKVITMPGEKKIEFKDSIIRNLFLVIALAFAFIPLFGLFLMFTAGLFIYGIEIYYIITNPIGERLGDRLAFTKVIDITRRDTDTAAALVD</sequence>
<proteinExistence type="predicted"/>
<reference evidence="7 8" key="1">
    <citation type="journal article" date="2019" name="ISME J.">
        <title>Insights into ecological role of a new deltaproteobacterial order Candidatus Acidulodesulfobacterales by metagenomics and metatranscriptomics.</title>
        <authorList>
            <person name="Tan S."/>
            <person name="Liu J."/>
            <person name="Fang Y."/>
            <person name="Hedlund B.P."/>
            <person name="Lian Z.H."/>
            <person name="Huang L.Y."/>
            <person name="Li J.T."/>
            <person name="Huang L.N."/>
            <person name="Li W.J."/>
            <person name="Jiang H.C."/>
            <person name="Dong H.L."/>
            <person name="Shu W.S."/>
        </authorList>
    </citation>
    <scope>NUCLEOTIDE SEQUENCE [LARGE SCALE GENOMIC DNA]</scope>
    <source>
        <strain evidence="7">AP2</strain>
    </source>
</reference>
<evidence type="ECO:0000313" key="8">
    <source>
        <dbReference type="Proteomes" id="UP000316562"/>
    </source>
</evidence>
<dbReference type="Pfam" id="PF06271">
    <property type="entry name" value="RDD"/>
    <property type="match status" value="1"/>
</dbReference>
<feature type="transmembrane region" description="Helical" evidence="5">
    <location>
        <begin position="80"/>
        <end position="109"/>
    </location>
</feature>
<dbReference type="AlphaFoldDB" id="A0A519BIK1"/>
<feature type="transmembrane region" description="Helical" evidence="5">
    <location>
        <begin position="28"/>
        <end position="47"/>
    </location>
</feature>